<evidence type="ECO:0000313" key="7">
    <source>
        <dbReference type="Proteomes" id="UP001165160"/>
    </source>
</evidence>
<dbReference type="PROSITE" id="PS51339">
    <property type="entry name" value="PPASE_MYOTUBULARIN"/>
    <property type="match status" value="1"/>
</dbReference>
<feature type="compositionally biased region" description="Low complexity" evidence="3">
    <location>
        <begin position="579"/>
        <end position="611"/>
    </location>
</feature>
<dbReference type="InterPro" id="IPR036034">
    <property type="entry name" value="PDZ_sf"/>
</dbReference>
<comment type="caution">
    <text evidence="6">The sequence shown here is derived from an EMBL/GenBank/DDBJ whole genome shotgun (WGS) entry which is preliminary data.</text>
</comment>
<dbReference type="PROSITE" id="PS00383">
    <property type="entry name" value="TYR_PHOSPHATASE_1"/>
    <property type="match status" value="1"/>
</dbReference>
<evidence type="ECO:0008006" key="8">
    <source>
        <dbReference type="Google" id="ProtNLM"/>
    </source>
</evidence>
<feature type="binding site" evidence="2">
    <location>
        <begin position="903"/>
        <end position="904"/>
    </location>
    <ligand>
        <name>substrate</name>
    </ligand>
</feature>
<feature type="domain" description="PDZ" evidence="4">
    <location>
        <begin position="377"/>
        <end position="453"/>
    </location>
</feature>
<name>A0A9W7BDT4_9STRA</name>
<feature type="active site" description="Phosphocysteine intermediate" evidence="1">
    <location>
        <position position="968"/>
    </location>
</feature>
<dbReference type="EMBL" id="BRXX01000088">
    <property type="protein sequence ID" value="GMH88964.1"/>
    <property type="molecule type" value="Genomic_DNA"/>
</dbReference>
<dbReference type="PANTHER" id="PTHR10807">
    <property type="entry name" value="MYOTUBULARIN-RELATED"/>
    <property type="match status" value="1"/>
</dbReference>
<evidence type="ECO:0000259" key="5">
    <source>
        <dbReference type="PROSITE" id="PS51339"/>
    </source>
</evidence>
<dbReference type="InterPro" id="IPR010569">
    <property type="entry name" value="Myotubularin-like_Pase_dom"/>
</dbReference>
<dbReference type="Pfam" id="PF06602">
    <property type="entry name" value="Myotub-related"/>
    <property type="match status" value="1"/>
</dbReference>
<dbReference type="CDD" id="cd00136">
    <property type="entry name" value="PDZ_canonical"/>
    <property type="match status" value="1"/>
</dbReference>
<feature type="binding site" evidence="2">
    <location>
        <begin position="968"/>
        <end position="974"/>
    </location>
    <ligand>
        <name>substrate</name>
    </ligand>
</feature>
<feature type="compositionally biased region" description="Basic and acidic residues" evidence="3">
    <location>
        <begin position="565"/>
        <end position="578"/>
    </location>
</feature>
<feature type="domain" description="Myotubularin phosphatase" evidence="5">
    <location>
        <begin position="745"/>
        <end position="1153"/>
    </location>
</feature>
<evidence type="ECO:0000256" key="3">
    <source>
        <dbReference type="SAM" id="MobiDB-lite"/>
    </source>
</evidence>
<accession>A0A9W7BDT4</accession>
<proteinExistence type="predicted"/>
<evidence type="ECO:0000313" key="6">
    <source>
        <dbReference type="EMBL" id="GMH88964.1"/>
    </source>
</evidence>
<dbReference type="PROSITE" id="PS50106">
    <property type="entry name" value="PDZ"/>
    <property type="match status" value="1"/>
</dbReference>
<dbReference type="InterPro" id="IPR016130">
    <property type="entry name" value="Tyr_Pase_AS"/>
</dbReference>
<keyword evidence="7" id="KW-1185">Reference proteome</keyword>
<dbReference type="GO" id="GO:0005737">
    <property type="term" value="C:cytoplasm"/>
    <property type="evidence" value="ECO:0007669"/>
    <property type="project" value="TreeGrafter"/>
</dbReference>
<dbReference type="CDD" id="cd14507">
    <property type="entry name" value="PTP-MTM-like"/>
    <property type="match status" value="1"/>
</dbReference>
<dbReference type="Gene3D" id="2.30.42.10">
    <property type="match status" value="1"/>
</dbReference>
<organism evidence="6 7">
    <name type="scientific">Triparma verrucosa</name>
    <dbReference type="NCBI Taxonomy" id="1606542"/>
    <lineage>
        <taxon>Eukaryota</taxon>
        <taxon>Sar</taxon>
        <taxon>Stramenopiles</taxon>
        <taxon>Ochrophyta</taxon>
        <taxon>Bolidophyceae</taxon>
        <taxon>Parmales</taxon>
        <taxon>Triparmaceae</taxon>
        <taxon>Triparma</taxon>
    </lineage>
</organism>
<evidence type="ECO:0000256" key="1">
    <source>
        <dbReference type="PIRSR" id="PIRSR630564-1"/>
    </source>
</evidence>
<evidence type="ECO:0000259" key="4">
    <source>
        <dbReference type="PROSITE" id="PS50106"/>
    </source>
</evidence>
<dbReference type="InterPro" id="IPR001478">
    <property type="entry name" value="PDZ"/>
</dbReference>
<dbReference type="Proteomes" id="UP001165160">
    <property type="component" value="Unassembled WGS sequence"/>
</dbReference>
<dbReference type="InterPro" id="IPR030564">
    <property type="entry name" value="Myotubularin"/>
</dbReference>
<reference evidence="7" key="1">
    <citation type="journal article" date="2023" name="Commun. Biol.">
        <title>Genome analysis of Parmales, the sister group of diatoms, reveals the evolutionary specialization of diatoms from phago-mixotrophs to photoautotrophs.</title>
        <authorList>
            <person name="Ban H."/>
            <person name="Sato S."/>
            <person name="Yoshikawa S."/>
            <person name="Yamada K."/>
            <person name="Nakamura Y."/>
            <person name="Ichinomiya M."/>
            <person name="Sato N."/>
            <person name="Blanc-Mathieu R."/>
            <person name="Endo H."/>
            <person name="Kuwata A."/>
            <person name="Ogata H."/>
        </authorList>
    </citation>
    <scope>NUCLEOTIDE SEQUENCE [LARGE SCALE GENOMIC DNA]</scope>
    <source>
        <strain evidence="7">NIES 3699</strain>
    </source>
</reference>
<dbReference type="SMART" id="SM00228">
    <property type="entry name" value="PDZ"/>
    <property type="match status" value="1"/>
</dbReference>
<feature type="region of interest" description="Disordered" evidence="3">
    <location>
        <begin position="565"/>
        <end position="620"/>
    </location>
</feature>
<gene>
    <name evidence="6" type="ORF">TrVE_jg13724</name>
</gene>
<dbReference type="PANTHER" id="PTHR10807:SF128">
    <property type="entry name" value="PHOSPHATIDYLINOSITOL-3,5-BISPHOSPHATE 3-PHOSPHATASE"/>
    <property type="match status" value="1"/>
</dbReference>
<dbReference type="SUPFAM" id="SSF50156">
    <property type="entry name" value="PDZ domain-like"/>
    <property type="match status" value="1"/>
</dbReference>
<dbReference type="InterPro" id="IPR029021">
    <property type="entry name" value="Prot-tyrosine_phosphatase-like"/>
</dbReference>
<dbReference type="AlphaFoldDB" id="A0A9W7BDT4"/>
<evidence type="ECO:0000256" key="2">
    <source>
        <dbReference type="PIRSR" id="PIRSR630564-2"/>
    </source>
</evidence>
<protein>
    <recommendedName>
        <fullName evidence="8">Phosphatidylinositol-3-phosphatase</fullName>
    </recommendedName>
</protein>
<dbReference type="SUPFAM" id="SSF52799">
    <property type="entry name" value="(Phosphotyrosine protein) phosphatases II"/>
    <property type="match status" value="1"/>
</dbReference>
<sequence>MISAHTSRSDHSLHPLRKIRYKQLFRLLPLKPLLPSLDDPLSEASKTLRAARDDYNLKKGIVQSLPNAEGSTRRASLSSYCPLFEEGDPVFFSSATNLQTAQTIVNVYSYTCTVDPSLPPSTQFSSHLALTLYYILSTSEVDSLDFNIPTSSCDEEYIEADTYWIFKEIYPLLKSINVGMLEEAVFNIVRRCNPSVLLDPGFNLNVFYCGELFLPVGGRKYLLGVWDGLFEVWCESDFFKTSRKDDSPTEVYYNSSDPLAAPPAAVKQKAFAETHVGSRSFSGVGVPPLFAEVVAAFALGLGDLTTDTFSNLVELYESPQELFFAARVLSDPSAELSCETSGGFAGGGDMAKVLFLSNFFHMSPELLASGCSTVPFEAGSLGMMLRHDPLVGLIVNSFQGEGGQAQASGNVKVGDVLVAVNGWRLLKGTDAHKLVGLITQLPRPISITFVHADVQGKPVKVTKCLTDGYELPLMPGEKLIECRQCQMKASTFGLPAAAGGMAGIGITPAASSPLQHPMTSARTEGPVTSAWLPGVALVSGALFVTNYRIVFHRARGDGFCVDRSVKKQSERRRRESRSPTRSSTASPTPLGRTSSMTSTGTNGTSNTSGTEADNEEDNEDDDFEMTVQTVLKVESFTEHEYGIVKVDVPTLGIISKDGRAVKFVMPFQLGNSHESCKEVGRTLMEVCFDENRSNFNESSSSMKWGGEWKQPGQAGDPRHEIFGQFHLLHKEALVKAGNNLTTTAFGDKYSLLKEYERLGLLDEGTGLRCLNAGIDLAPVTPDTYPNEILVPQGMTNDELKRVVAYRSRGRIPAVVYQYPMTKATISRSSQPLVGLGKNRCQEDEKLLARIMNVGHSTENPKGRLYIMDARKKSAATGNKLMGKGTEDTKNYVGTVMLHMNIGNIHAVRESEAGVWDLCRPSSAIGAAASWHGKLESTGWITHVHRVLSASLRCAAIVSQEGASVLVHCSDGWDRTAQMTSLAQLVLDPYYRSFAGFKTLIEKEWFCFGHKFEDRCGRGSPKGGPKDEERSPIFLLFIDCVWQIMRQQPSEFQFNTNFLIALLDQLHSGRSGSFLYNNKMERINANLDHLAFTVWEVIASFGMAEFTNDSWAGEGASQEPLIISMNPKNIGFFEPYFMRFDSSLVGFKRWRTYY</sequence>